<evidence type="ECO:0000313" key="2">
    <source>
        <dbReference type="Proteomes" id="UP000018348"/>
    </source>
</evidence>
<name>T2I749_CROWT</name>
<dbReference type="EMBL" id="CAQK01000005">
    <property type="protein sequence ID" value="CCQ48738.1"/>
    <property type="molecule type" value="Genomic_DNA"/>
</dbReference>
<dbReference type="AlphaFoldDB" id="T2I749"/>
<reference evidence="1 2" key="1">
    <citation type="submission" date="2013-01" db="EMBL/GenBank/DDBJ databases">
        <authorList>
            <person name="Bench S."/>
        </authorList>
    </citation>
    <scope>NUCLEOTIDE SEQUENCE [LARGE SCALE GENOMIC DNA]</scope>
    <source>
        <strain evidence="1 2">WH 8502</strain>
    </source>
</reference>
<sequence>MILMTSLLIQVLVTPARATDDLLRINSDSTDFYIIAQSDEPESAPEIPESSNLIGIVVIGLSIIFLTKKN</sequence>
<protein>
    <submittedName>
        <fullName evidence="1">Uncharacterized protein</fullName>
    </submittedName>
</protein>
<comment type="caution">
    <text evidence="1">The sequence shown here is derived from an EMBL/GenBank/DDBJ whole genome shotgun (WGS) entry which is preliminary data.</text>
</comment>
<evidence type="ECO:0000313" key="1">
    <source>
        <dbReference type="EMBL" id="CCQ48738.1"/>
    </source>
</evidence>
<proteinExistence type="predicted"/>
<reference evidence="1 2" key="2">
    <citation type="submission" date="2013-09" db="EMBL/GenBank/DDBJ databases">
        <title>Whole genome comparison of six Crocosphaera watsonii strains with differing phenotypes.</title>
        <authorList>
            <person name="Bench S.R."/>
            <person name="Heller P."/>
            <person name="Frank I."/>
            <person name="Arciniega M."/>
            <person name="Shilova I.N."/>
            <person name="Zehr J.P."/>
        </authorList>
    </citation>
    <scope>NUCLEOTIDE SEQUENCE [LARGE SCALE GENOMIC DNA]</scope>
    <source>
        <strain evidence="1 2">WH 8502</strain>
    </source>
</reference>
<dbReference type="Proteomes" id="UP000018348">
    <property type="component" value="Unassembled WGS sequence"/>
</dbReference>
<organism evidence="1 2">
    <name type="scientific">Crocosphaera watsonii WH 8502</name>
    <dbReference type="NCBI Taxonomy" id="423474"/>
    <lineage>
        <taxon>Bacteria</taxon>
        <taxon>Bacillati</taxon>
        <taxon>Cyanobacteriota</taxon>
        <taxon>Cyanophyceae</taxon>
        <taxon>Oscillatoriophycideae</taxon>
        <taxon>Chroococcales</taxon>
        <taxon>Aphanothecaceae</taxon>
        <taxon>Crocosphaera</taxon>
    </lineage>
</organism>
<accession>T2I749</accession>
<gene>
    <name evidence="1" type="ORF">CWATWH8502_1001</name>
</gene>